<protein>
    <submittedName>
        <fullName evidence="1">Uncharacterized protein</fullName>
    </submittedName>
</protein>
<sequence length="155" mass="17316">MASGYRLSDTIGPNELKDLVTGTVHPPGGATALIAAVQPAAVNMSWRLVSEVVISSLLMLVWALIINNVGRRRYPSYWLSGRVTFVRDPRRPGSVVKETLDEAEMEAEEGRSRAIELDLLPEEFDDEAPPQEEDQSEVAQQPKELLRGRRFSRRS</sequence>
<evidence type="ECO:0000313" key="2">
    <source>
        <dbReference type="Proteomes" id="UP001234202"/>
    </source>
</evidence>
<accession>A0ACC2XJ50</accession>
<reference evidence="1" key="1">
    <citation type="submission" date="2023-04" db="EMBL/GenBank/DDBJ databases">
        <title>Draft Genome sequencing of Naganishia species isolated from polar environments using Oxford Nanopore Technology.</title>
        <authorList>
            <person name="Leo P."/>
            <person name="Venkateswaran K."/>
        </authorList>
    </citation>
    <scope>NUCLEOTIDE SEQUENCE</scope>
    <source>
        <strain evidence="1">DBVPG 5303</strain>
    </source>
</reference>
<name>A0ACC2XJ50_9TREE</name>
<evidence type="ECO:0000313" key="1">
    <source>
        <dbReference type="EMBL" id="KAJ9123454.1"/>
    </source>
</evidence>
<dbReference type="Proteomes" id="UP001234202">
    <property type="component" value="Unassembled WGS sequence"/>
</dbReference>
<dbReference type="EMBL" id="JASBWV010000012">
    <property type="protein sequence ID" value="KAJ9123454.1"/>
    <property type="molecule type" value="Genomic_DNA"/>
</dbReference>
<gene>
    <name evidence="1" type="ORF">QFC24_003668</name>
</gene>
<organism evidence="1 2">
    <name type="scientific">Naganishia onofrii</name>
    <dbReference type="NCBI Taxonomy" id="1851511"/>
    <lineage>
        <taxon>Eukaryota</taxon>
        <taxon>Fungi</taxon>
        <taxon>Dikarya</taxon>
        <taxon>Basidiomycota</taxon>
        <taxon>Agaricomycotina</taxon>
        <taxon>Tremellomycetes</taxon>
        <taxon>Filobasidiales</taxon>
        <taxon>Filobasidiaceae</taxon>
        <taxon>Naganishia</taxon>
    </lineage>
</organism>
<comment type="caution">
    <text evidence="1">The sequence shown here is derived from an EMBL/GenBank/DDBJ whole genome shotgun (WGS) entry which is preliminary data.</text>
</comment>
<keyword evidence="2" id="KW-1185">Reference proteome</keyword>
<proteinExistence type="predicted"/>